<dbReference type="EMBL" id="BMWH01000002">
    <property type="protein sequence ID" value="GGZ73168.1"/>
    <property type="molecule type" value="Genomic_DNA"/>
</dbReference>
<evidence type="ECO:0000256" key="1">
    <source>
        <dbReference type="SAM" id="MobiDB-lite"/>
    </source>
</evidence>
<keyword evidence="3" id="KW-1185">Reference proteome</keyword>
<protein>
    <submittedName>
        <fullName evidence="2">Uncharacterized protein</fullName>
    </submittedName>
</protein>
<feature type="region of interest" description="Disordered" evidence="1">
    <location>
        <begin position="1"/>
        <end position="20"/>
    </location>
</feature>
<accession>A0A918QUF9</accession>
<proteinExistence type="predicted"/>
<evidence type="ECO:0000313" key="2">
    <source>
        <dbReference type="EMBL" id="GGZ73168.1"/>
    </source>
</evidence>
<dbReference type="Proteomes" id="UP000623010">
    <property type="component" value="Unassembled WGS sequence"/>
</dbReference>
<evidence type="ECO:0000313" key="3">
    <source>
        <dbReference type="Proteomes" id="UP000623010"/>
    </source>
</evidence>
<reference evidence="2" key="2">
    <citation type="submission" date="2020-09" db="EMBL/GenBank/DDBJ databases">
        <authorList>
            <person name="Sun Q."/>
            <person name="Ohkuma M."/>
        </authorList>
    </citation>
    <scope>NUCLEOTIDE SEQUENCE</scope>
    <source>
        <strain evidence="2">JCM 5016</strain>
    </source>
</reference>
<organism evidence="2 3">
    <name type="scientific">Streptomyces echinoruber</name>
    <dbReference type="NCBI Taxonomy" id="68898"/>
    <lineage>
        <taxon>Bacteria</taxon>
        <taxon>Bacillati</taxon>
        <taxon>Actinomycetota</taxon>
        <taxon>Actinomycetes</taxon>
        <taxon>Kitasatosporales</taxon>
        <taxon>Streptomycetaceae</taxon>
        <taxon>Streptomyces</taxon>
    </lineage>
</organism>
<gene>
    <name evidence="2" type="ORF">GCM10010389_08330</name>
</gene>
<feature type="compositionally biased region" description="Polar residues" evidence="1">
    <location>
        <begin position="1"/>
        <end position="12"/>
    </location>
</feature>
<comment type="caution">
    <text evidence="2">The sequence shown here is derived from an EMBL/GenBank/DDBJ whole genome shotgun (WGS) entry which is preliminary data.</text>
</comment>
<dbReference type="AlphaFoldDB" id="A0A918QUF9"/>
<dbReference type="RefSeq" id="WP_190055899.1">
    <property type="nucleotide sequence ID" value="NZ_BMWH01000002.1"/>
</dbReference>
<name>A0A918QUF9_9ACTN</name>
<sequence>MSDTMQRQTGQTAAGPVDDALTGPLALLGPLGVLGALRSGAELFVEYGDPNDVLSLTQVEQLDKLIEFFDLA</sequence>
<reference evidence="2" key="1">
    <citation type="journal article" date="2014" name="Int. J. Syst. Evol. Microbiol.">
        <title>Complete genome sequence of Corynebacterium casei LMG S-19264T (=DSM 44701T), isolated from a smear-ripened cheese.</title>
        <authorList>
            <consortium name="US DOE Joint Genome Institute (JGI-PGF)"/>
            <person name="Walter F."/>
            <person name="Albersmeier A."/>
            <person name="Kalinowski J."/>
            <person name="Ruckert C."/>
        </authorList>
    </citation>
    <scope>NUCLEOTIDE SEQUENCE</scope>
    <source>
        <strain evidence="2">JCM 5016</strain>
    </source>
</reference>